<dbReference type="InterPro" id="IPR029068">
    <property type="entry name" value="Glyas_Bleomycin-R_OHBP_Dase"/>
</dbReference>
<dbReference type="Gene3D" id="3.10.180.10">
    <property type="entry name" value="2,3-Dihydroxybiphenyl 1,2-Dioxygenase, domain 1"/>
    <property type="match status" value="1"/>
</dbReference>
<dbReference type="Proteomes" id="UP000194474">
    <property type="component" value="Unassembled WGS sequence"/>
</dbReference>
<name>A0A1Y6GBC3_9HYPH</name>
<dbReference type="InterPro" id="IPR037523">
    <property type="entry name" value="VOC_core"/>
</dbReference>
<dbReference type="EMBL" id="FXWK01000002">
    <property type="protein sequence ID" value="SMQ86048.1"/>
    <property type="molecule type" value="Genomic_DNA"/>
</dbReference>
<sequence>MSKPMTVQGIYACIAVSDFEAGVDFYIRLMGREPDDRPMDGLVQWRRDGGLQIWRDVAHAGHSRTTIVVPVMADERARLEAAGIALGPDMAGDWGIVAQIEDPDGNQVTLAEPPKGFVGN</sequence>
<feature type="domain" description="VOC" evidence="1">
    <location>
        <begin position="6"/>
        <end position="113"/>
    </location>
</feature>
<dbReference type="RefSeq" id="WP_244557567.1">
    <property type="nucleotide sequence ID" value="NZ_FXWK01000002.1"/>
</dbReference>
<dbReference type="PROSITE" id="PS51819">
    <property type="entry name" value="VOC"/>
    <property type="match status" value="1"/>
</dbReference>
<evidence type="ECO:0000259" key="1">
    <source>
        <dbReference type="PROSITE" id="PS51819"/>
    </source>
</evidence>
<gene>
    <name evidence="2" type="ORF">SAMN06295905_3344</name>
</gene>
<organism evidence="2 3">
    <name type="scientific">Devosia lucknowensis</name>
    <dbReference type="NCBI Taxonomy" id="1096929"/>
    <lineage>
        <taxon>Bacteria</taxon>
        <taxon>Pseudomonadati</taxon>
        <taxon>Pseudomonadota</taxon>
        <taxon>Alphaproteobacteria</taxon>
        <taxon>Hyphomicrobiales</taxon>
        <taxon>Devosiaceae</taxon>
        <taxon>Devosia</taxon>
    </lineage>
</organism>
<protein>
    <recommendedName>
        <fullName evidence="1">VOC domain-containing protein</fullName>
    </recommendedName>
</protein>
<dbReference type="AlphaFoldDB" id="A0A1Y6GBC3"/>
<proteinExistence type="predicted"/>
<reference evidence="3" key="1">
    <citation type="submission" date="2017-04" db="EMBL/GenBank/DDBJ databases">
        <authorList>
            <person name="Varghese N."/>
            <person name="Submissions S."/>
        </authorList>
    </citation>
    <scope>NUCLEOTIDE SEQUENCE [LARGE SCALE GENOMIC DNA]</scope>
</reference>
<dbReference type="SUPFAM" id="SSF54593">
    <property type="entry name" value="Glyoxalase/Bleomycin resistance protein/Dihydroxybiphenyl dioxygenase"/>
    <property type="match status" value="1"/>
</dbReference>
<keyword evidence="3" id="KW-1185">Reference proteome</keyword>
<evidence type="ECO:0000313" key="2">
    <source>
        <dbReference type="EMBL" id="SMQ86048.1"/>
    </source>
</evidence>
<evidence type="ECO:0000313" key="3">
    <source>
        <dbReference type="Proteomes" id="UP000194474"/>
    </source>
</evidence>
<accession>A0A1Y6GBC3</accession>